<evidence type="ECO:0000313" key="2">
    <source>
        <dbReference type="EMBL" id="BBX99248.1"/>
    </source>
</evidence>
<proteinExistence type="predicted"/>
<accession>A0A7I7NS58</accession>
<dbReference type="EMBL" id="AP022581">
    <property type="protein sequence ID" value="BBX99248.1"/>
    <property type="molecule type" value="Genomic_DNA"/>
</dbReference>
<dbReference type="Pfam" id="PF19328">
    <property type="entry name" value="DAP_DH_C"/>
    <property type="match status" value="1"/>
</dbReference>
<keyword evidence="3" id="KW-1185">Reference proteome</keyword>
<reference evidence="2 3" key="1">
    <citation type="journal article" date="2019" name="Emerg. Microbes Infect.">
        <title>Comprehensive subspecies identification of 175 nontuberculous mycobacteria species based on 7547 genomic profiles.</title>
        <authorList>
            <person name="Matsumoto Y."/>
            <person name="Kinjo T."/>
            <person name="Motooka D."/>
            <person name="Nabeya D."/>
            <person name="Jung N."/>
            <person name="Uechi K."/>
            <person name="Horii T."/>
            <person name="Iida T."/>
            <person name="Fujita J."/>
            <person name="Nakamura S."/>
        </authorList>
    </citation>
    <scope>NUCLEOTIDE SEQUENCE [LARGE SCALE GENOMIC DNA]</scope>
    <source>
        <strain evidence="2 3">JCM 15657</strain>
    </source>
</reference>
<dbReference type="KEGG" id="mlj:MLAC_45420"/>
<evidence type="ECO:0000313" key="3">
    <source>
        <dbReference type="Proteomes" id="UP000466396"/>
    </source>
</evidence>
<dbReference type="Gene3D" id="3.40.50.720">
    <property type="entry name" value="NAD(P)-binding Rossmann-like Domain"/>
    <property type="match status" value="1"/>
</dbReference>
<feature type="domain" description="2,4-diaminopentanoate dehydrogenase C-terminal" evidence="1">
    <location>
        <begin position="159"/>
        <end position="363"/>
    </location>
</feature>
<dbReference type="CDD" id="cd24146">
    <property type="entry name" value="nat-AmDH_N_like"/>
    <property type="match status" value="1"/>
</dbReference>
<name>A0A7I7NS58_9MYCO</name>
<dbReference type="InterPro" id="IPR045760">
    <property type="entry name" value="DAP_DH_C"/>
</dbReference>
<organism evidence="2 3">
    <name type="scientific">Mycobacterium lacus</name>
    <dbReference type="NCBI Taxonomy" id="169765"/>
    <lineage>
        <taxon>Bacteria</taxon>
        <taxon>Bacillati</taxon>
        <taxon>Actinomycetota</taxon>
        <taxon>Actinomycetes</taxon>
        <taxon>Mycobacteriales</taxon>
        <taxon>Mycobacteriaceae</taxon>
        <taxon>Mycobacterium</taxon>
    </lineage>
</organism>
<dbReference type="InterPro" id="IPR036291">
    <property type="entry name" value="NAD(P)-bd_dom_sf"/>
</dbReference>
<protein>
    <submittedName>
        <fullName evidence="2">Dihydrodipicolinate reductase</fullName>
    </submittedName>
</protein>
<dbReference type="SUPFAM" id="SSF51735">
    <property type="entry name" value="NAD(P)-binding Rossmann-fold domains"/>
    <property type="match status" value="1"/>
</dbReference>
<sequence>MGVSRRQIHCRQGNALTYAERVPNKYRVVQWTTGNVGKSSLRAIVDNPQLELVGCYAWSPDKAGRDAGELCGIAPLGVVASNDADELLALDPDCVVYNPMWIDVDELVRILSAGVNVVTTASFITGHNLGAGRDRILEACERGRSTIFGSGVSPGFAELLAIVSAMVCDRVDKVTVHEAADTTFYDSPATERPVGFGRPIDHPELQAMTAKGTAIFAEAVRLVADALGVELDDVRCVAEYARTTADLDLGSWTIPAGCVAGVHASWRGVLGGKTVVEIDVRWRKGQALDPDWKIDQDGWVIQIDGQPTVTTKVGFLPPPYFQAETIADFMVLGHIMTAMPTIHAIPAVVAAAPGIVTYNDLPLTLPRGVVPAS</sequence>
<dbReference type="Proteomes" id="UP000466396">
    <property type="component" value="Chromosome"/>
</dbReference>
<dbReference type="AlphaFoldDB" id="A0A7I7NS58"/>
<gene>
    <name evidence="2" type="primary">dapB_4</name>
    <name evidence="2" type="ORF">MLAC_45420</name>
</gene>
<evidence type="ECO:0000259" key="1">
    <source>
        <dbReference type="Pfam" id="PF19328"/>
    </source>
</evidence>